<evidence type="ECO:0000313" key="3">
    <source>
        <dbReference type="EMBL" id="KUI13319.1"/>
    </source>
</evidence>
<feature type="transmembrane region" description="Helical" evidence="2">
    <location>
        <begin position="20"/>
        <end position="42"/>
    </location>
</feature>
<reference evidence="3 4" key="1">
    <citation type="submission" date="2016-01" db="EMBL/GenBank/DDBJ databases">
        <authorList>
            <consortium name="TB Trials Study Group"/>
            <person name="Sutton G."/>
            <person name="Brinkac L."/>
            <person name="Sanka R."/>
            <person name="Adams M."/>
            <person name="Lau E.L."/>
            <person name="Macaden R."/>
            <person name="Grewal H.M.S."/>
        </authorList>
    </citation>
    <scope>NUCLEOTIDE SEQUENCE [LARGE SCALE GENOMIC DNA]</scope>
    <source>
        <strain evidence="3 4">IS-1744</strain>
    </source>
</reference>
<dbReference type="RefSeq" id="WP_064398001.1">
    <property type="nucleotide sequence ID" value="NZ_LQIR01000030.1"/>
</dbReference>
<dbReference type="AlphaFoldDB" id="A0A101A4I7"/>
<keyword evidence="2" id="KW-0472">Membrane</keyword>
<feature type="region of interest" description="Disordered" evidence="1">
    <location>
        <begin position="47"/>
        <end position="68"/>
    </location>
</feature>
<sequence>MTDEHPGDAEPRRRGRTGTVVAASVVGLAVAALLVLVAMVVVDRVDGPGDTPPAYNVHPSFTETTTSP</sequence>
<name>A0A101A4I7_9MYCO</name>
<evidence type="ECO:0000313" key="4">
    <source>
        <dbReference type="Proteomes" id="UP000053707"/>
    </source>
</evidence>
<keyword evidence="2" id="KW-1133">Transmembrane helix</keyword>
<accession>A0A101A4I7</accession>
<keyword evidence="2" id="KW-0812">Transmembrane</keyword>
<dbReference type="EMBL" id="LQIR01000030">
    <property type="protein sequence ID" value="KUI13319.1"/>
    <property type="molecule type" value="Genomic_DNA"/>
</dbReference>
<protein>
    <submittedName>
        <fullName evidence="3">Uncharacterized protein</fullName>
    </submittedName>
</protein>
<proteinExistence type="predicted"/>
<evidence type="ECO:0000256" key="2">
    <source>
        <dbReference type="SAM" id="Phobius"/>
    </source>
</evidence>
<gene>
    <name evidence="3" type="ORF">AU192_05415</name>
</gene>
<feature type="compositionally biased region" description="Polar residues" evidence="1">
    <location>
        <begin position="59"/>
        <end position="68"/>
    </location>
</feature>
<evidence type="ECO:0000256" key="1">
    <source>
        <dbReference type="SAM" id="MobiDB-lite"/>
    </source>
</evidence>
<dbReference type="Proteomes" id="UP000053707">
    <property type="component" value="Unassembled WGS sequence"/>
</dbReference>
<keyword evidence="4" id="KW-1185">Reference proteome</keyword>
<organism evidence="3 4">
    <name type="scientific">Mycobacterium lehmannii</name>
    <dbReference type="NCBI Taxonomy" id="2048550"/>
    <lineage>
        <taxon>Bacteria</taxon>
        <taxon>Bacillati</taxon>
        <taxon>Actinomycetota</taxon>
        <taxon>Actinomycetes</taxon>
        <taxon>Mycobacteriales</taxon>
        <taxon>Mycobacteriaceae</taxon>
        <taxon>Mycobacterium</taxon>
    </lineage>
</organism>
<comment type="caution">
    <text evidence="3">The sequence shown here is derived from an EMBL/GenBank/DDBJ whole genome shotgun (WGS) entry which is preliminary data.</text>
</comment>